<dbReference type="PANTHER" id="PTHR48050:SF13">
    <property type="entry name" value="STEROL 3-BETA-GLUCOSYLTRANSFERASE UGT80A2"/>
    <property type="match status" value="1"/>
</dbReference>
<evidence type="ECO:0000259" key="1">
    <source>
        <dbReference type="Pfam" id="PF03033"/>
    </source>
</evidence>
<evidence type="ECO:0000259" key="2">
    <source>
        <dbReference type="Pfam" id="PF06722"/>
    </source>
</evidence>
<dbReference type="InterPro" id="IPR050426">
    <property type="entry name" value="Glycosyltransferase_28"/>
</dbReference>
<evidence type="ECO:0000313" key="3">
    <source>
        <dbReference type="EMBL" id="MFD2614957.1"/>
    </source>
</evidence>
<dbReference type="PANTHER" id="PTHR48050">
    <property type="entry name" value="STEROL 3-BETA-GLUCOSYLTRANSFERASE"/>
    <property type="match status" value="1"/>
</dbReference>
<dbReference type="Proteomes" id="UP001597541">
    <property type="component" value="Unassembled WGS sequence"/>
</dbReference>
<feature type="domain" description="Erythromycin biosynthesis protein CIII-like C-terminal" evidence="2">
    <location>
        <begin position="283"/>
        <end position="408"/>
    </location>
</feature>
<dbReference type="InterPro" id="IPR010610">
    <property type="entry name" value="EryCIII-like_C"/>
</dbReference>
<protein>
    <submittedName>
        <fullName evidence="3">Nucleotide disphospho-sugar-binding domain-containing protein</fullName>
    </submittedName>
</protein>
<dbReference type="EMBL" id="JBHUME010000015">
    <property type="protein sequence ID" value="MFD2614957.1"/>
    <property type="molecule type" value="Genomic_DNA"/>
</dbReference>
<accession>A0ABW5PHL4</accession>
<name>A0ABW5PHL4_9BACL</name>
<dbReference type="Gene3D" id="3.40.50.2000">
    <property type="entry name" value="Glycogen Phosphorylase B"/>
    <property type="match status" value="2"/>
</dbReference>
<organism evidence="3 4">
    <name type="scientific">Paenibacillus gansuensis</name>
    <dbReference type="NCBI Taxonomy" id="306542"/>
    <lineage>
        <taxon>Bacteria</taxon>
        <taxon>Bacillati</taxon>
        <taxon>Bacillota</taxon>
        <taxon>Bacilli</taxon>
        <taxon>Bacillales</taxon>
        <taxon>Paenibacillaceae</taxon>
        <taxon>Paenibacillus</taxon>
    </lineage>
</organism>
<dbReference type="CDD" id="cd03784">
    <property type="entry name" value="GT1_Gtf-like"/>
    <property type="match status" value="1"/>
</dbReference>
<dbReference type="InterPro" id="IPR004276">
    <property type="entry name" value="GlycoTrans_28_N"/>
</dbReference>
<reference evidence="4" key="1">
    <citation type="journal article" date="2019" name="Int. J. Syst. Evol. Microbiol.">
        <title>The Global Catalogue of Microorganisms (GCM) 10K type strain sequencing project: providing services to taxonomists for standard genome sequencing and annotation.</title>
        <authorList>
            <consortium name="The Broad Institute Genomics Platform"/>
            <consortium name="The Broad Institute Genome Sequencing Center for Infectious Disease"/>
            <person name="Wu L."/>
            <person name="Ma J."/>
        </authorList>
    </citation>
    <scope>NUCLEOTIDE SEQUENCE [LARGE SCALE GENOMIC DNA]</scope>
    <source>
        <strain evidence="4">KCTC 3950</strain>
    </source>
</reference>
<gene>
    <name evidence="3" type="ORF">ACFSUF_21305</name>
</gene>
<feature type="domain" description="Glycosyltransferase family 28 N-terminal" evidence="1">
    <location>
        <begin position="13"/>
        <end position="116"/>
    </location>
</feature>
<dbReference type="RefSeq" id="WP_377606378.1">
    <property type="nucleotide sequence ID" value="NZ_JBHUME010000015.1"/>
</dbReference>
<sequence length="425" mass="45925">MTKVIIPAFNLHGHVAPMLYIAKELISRGHEVTVITGSFFKEAVEKTGAGFVPLLDSGDFDPEDYNDPERLALQGLDRANYDMERFLIGTMAGKYKTLQKVLAAYGEDQPVVLTETGFAMFGAGPDLLGAPGLRAKGYVVIGTTSLTHSSMDTAPFGMGLDPDSSEEGRARNMAQNEFMKNTEQQKLYEKVLTDLGVTAEIPYMFDIPAYADSFLQLSVEEINYKRSDLPKSVRFIGALPTPPSVDVQLPAWWPDVLAAEHVVVVTQGTASNGDFGDLIEPTLEALADLPVLVIAATGSKSEIKNVPANARVVEFVPFVDLLPHTSVLVTNGGFGGTQQALSFGVPMVLAGETEDKLETNVRTAHTGAAINLKTQKPTPEAVREAVKNVLSNPSYLKNAHRLQAEFSALDPYTAIEDTIVRLAAK</sequence>
<evidence type="ECO:0000313" key="4">
    <source>
        <dbReference type="Proteomes" id="UP001597541"/>
    </source>
</evidence>
<dbReference type="SUPFAM" id="SSF53756">
    <property type="entry name" value="UDP-Glycosyltransferase/glycogen phosphorylase"/>
    <property type="match status" value="1"/>
</dbReference>
<dbReference type="Pfam" id="PF03033">
    <property type="entry name" value="Glyco_transf_28"/>
    <property type="match status" value="1"/>
</dbReference>
<dbReference type="InterPro" id="IPR002213">
    <property type="entry name" value="UDP_glucos_trans"/>
</dbReference>
<dbReference type="Pfam" id="PF06722">
    <property type="entry name" value="EryCIII-like_C"/>
    <property type="match status" value="1"/>
</dbReference>
<proteinExistence type="predicted"/>
<keyword evidence="4" id="KW-1185">Reference proteome</keyword>
<comment type="caution">
    <text evidence="3">The sequence shown here is derived from an EMBL/GenBank/DDBJ whole genome shotgun (WGS) entry which is preliminary data.</text>
</comment>